<evidence type="ECO:0000313" key="1">
    <source>
        <dbReference type="EMBL" id="KAK9731720.1"/>
    </source>
</evidence>
<reference evidence="1 2" key="1">
    <citation type="journal article" date="2024" name="BMC Genomics">
        <title>De novo assembly and annotation of Popillia japonica's genome with initial clues to its potential as an invasive pest.</title>
        <authorList>
            <person name="Cucini C."/>
            <person name="Boschi S."/>
            <person name="Funari R."/>
            <person name="Cardaioli E."/>
            <person name="Iannotti N."/>
            <person name="Marturano G."/>
            <person name="Paoli F."/>
            <person name="Bruttini M."/>
            <person name="Carapelli A."/>
            <person name="Frati F."/>
            <person name="Nardi F."/>
        </authorList>
    </citation>
    <scope>NUCLEOTIDE SEQUENCE [LARGE SCALE GENOMIC DNA]</scope>
    <source>
        <strain evidence="1">DMR45628</strain>
    </source>
</reference>
<accession>A0AAW1LF12</accession>
<dbReference type="Proteomes" id="UP001458880">
    <property type="component" value="Unassembled WGS sequence"/>
</dbReference>
<protein>
    <submittedName>
        <fullName evidence="1">Uncharacterized protein</fullName>
    </submittedName>
</protein>
<sequence length="122" mass="13810">MKCGNSGLRTALHLRLRYVTDFKRGSEKTELPPPPACGIKDVNQPLLKPYHEPDVLTAFKMHSYNSHRPLAPNKFGLKNSKRKYGKVFPEAGRTWTPPAIVVVNGARGTSVWQWELLNERSL</sequence>
<proteinExistence type="predicted"/>
<keyword evidence="2" id="KW-1185">Reference proteome</keyword>
<comment type="caution">
    <text evidence="1">The sequence shown here is derived from an EMBL/GenBank/DDBJ whole genome shotgun (WGS) entry which is preliminary data.</text>
</comment>
<organism evidence="1 2">
    <name type="scientific">Popillia japonica</name>
    <name type="common">Japanese beetle</name>
    <dbReference type="NCBI Taxonomy" id="7064"/>
    <lineage>
        <taxon>Eukaryota</taxon>
        <taxon>Metazoa</taxon>
        <taxon>Ecdysozoa</taxon>
        <taxon>Arthropoda</taxon>
        <taxon>Hexapoda</taxon>
        <taxon>Insecta</taxon>
        <taxon>Pterygota</taxon>
        <taxon>Neoptera</taxon>
        <taxon>Endopterygota</taxon>
        <taxon>Coleoptera</taxon>
        <taxon>Polyphaga</taxon>
        <taxon>Scarabaeiformia</taxon>
        <taxon>Scarabaeidae</taxon>
        <taxon>Rutelinae</taxon>
        <taxon>Popillia</taxon>
    </lineage>
</organism>
<dbReference type="EMBL" id="JASPKY010000128">
    <property type="protein sequence ID" value="KAK9731720.1"/>
    <property type="molecule type" value="Genomic_DNA"/>
</dbReference>
<name>A0AAW1LF12_POPJA</name>
<dbReference type="AlphaFoldDB" id="A0AAW1LF12"/>
<evidence type="ECO:0000313" key="2">
    <source>
        <dbReference type="Proteomes" id="UP001458880"/>
    </source>
</evidence>
<gene>
    <name evidence="1" type="ORF">QE152_g13401</name>
</gene>